<dbReference type="Gene3D" id="1.10.3210.10">
    <property type="entry name" value="Hypothetical protein af1432"/>
    <property type="match status" value="1"/>
</dbReference>
<keyword evidence="2" id="KW-1185">Reference proteome</keyword>
<protein>
    <recommendedName>
        <fullName evidence="3">HD domain-containing protein</fullName>
    </recommendedName>
</protein>
<reference evidence="1 2" key="1">
    <citation type="submission" date="2017-02" db="EMBL/GenBank/DDBJ databases">
        <authorList>
            <person name="Peterson S.W."/>
        </authorList>
    </citation>
    <scope>NUCLEOTIDE SEQUENCE [LARGE SCALE GENOMIC DNA]</scope>
    <source>
        <strain evidence="1 2">DSM 22899</strain>
    </source>
</reference>
<dbReference type="SUPFAM" id="SSF109604">
    <property type="entry name" value="HD-domain/PDEase-like"/>
    <property type="match status" value="1"/>
</dbReference>
<dbReference type="RefSeq" id="WP_079716673.1">
    <property type="nucleotide sequence ID" value="NZ_FUYS01000004.1"/>
</dbReference>
<dbReference type="AlphaFoldDB" id="A0A1T5C882"/>
<name>A0A1T5C882_9SPHI</name>
<dbReference type="CDD" id="cd00077">
    <property type="entry name" value="HDc"/>
    <property type="match status" value="1"/>
</dbReference>
<dbReference type="Proteomes" id="UP000190541">
    <property type="component" value="Unassembled WGS sequence"/>
</dbReference>
<dbReference type="STRING" id="623280.SAMN05660226_01970"/>
<organism evidence="1 2">
    <name type="scientific">Parapedobacter luteus</name>
    <dbReference type="NCBI Taxonomy" id="623280"/>
    <lineage>
        <taxon>Bacteria</taxon>
        <taxon>Pseudomonadati</taxon>
        <taxon>Bacteroidota</taxon>
        <taxon>Sphingobacteriia</taxon>
        <taxon>Sphingobacteriales</taxon>
        <taxon>Sphingobacteriaceae</taxon>
        <taxon>Parapedobacter</taxon>
    </lineage>
</organism>
<evidence type="ECO:0000313" key="2">
    <source>
        <dbReference type="Proteomes" id="UP000190541"/>
    </source>
</evidence>
<proteinExistence type="predicted"/>
<evidence type="ECO:0008006" key="3">
    <source>
        <dbReference type="Google" id="ProtNLM"/>
    </source>
</evidence>
<gene>
    <name evidence="1" type="ORF">SAMN05660226_01970</name>
</gene>
<sequence>MRLDLAEHYILNRLENELPPGLTYHNALHTADVYAAARQIAVLEGIPDLQLQWLLTAALYHDAGFLVQTKAHELSSCAIAQETLPGFGYTDADITVISKLIMATEIPQRPRQHLEEIICDADLDYLGRDDFFDRSLLLYQEMHHLGTISSREEFEKIQIAFLDKHHYFTETSKRRRNAKKEENYKKLLT</sequence>
<evidence type="ECO:0000313" key="1">
    <source>
        <dbReference type="EMBL" id="SKB55792.1"/>
    </source>
</evidence>
<dbReference type="OrthoDB" id="5728337at2"/>
<dbReference type="InterPro" id="IPR003607">
    <property type="entry name" value="HD/PDEase_dom"/>
</dbReference>
<accession>A0A1T5C882</accession>
<dbReference type="EMBL" id="FUYS01000004">
    <property type="protein sequence ID" value="SKB55792.1"/>
    <property type="molecule type" value="Genomic_DNA"/>
</dbReference>